<evidence type="ECO:0008006" key="2">
    <source>
        <dbReference type="Google" id="ProtNLM"/>
    </source>
</evidence>
<proteinExistence type="predicted"/>
<protein>
    <recommendedName>
        <fullName evidence="2">TNase-like domain-containing protein</fullName>
    </recommendedName>
</protein>
<organism evidence="1">
    <name type="scientific">uncultured Caudovirales phage</name>
    <dbReference type="NCBI Taxonomy" id="2100421"/>
    <lineage>
        <taxon>Viruses</taxon>
        <taxon>Duplodnaviria</taxon>
        <taxon>Heunggongvirae</taxon>
        <taxon>Uroviricota</taxon>
        <taxon>Caudoviricetes</taxon>
        <taxon>Peduoviridae</taxon>
        <taxon>Maltschvirus</taxon>
        <taxon>Maltschvirus maltsch</taxon>
    </lineage>
</organism>
<accession>A0A6J7XL05</accession>
<dbReference type="InterPro" id="IPR035437">
    <property type="entry name" value="SNase_OB-fold_sf"/>
</dbReference>
<dbReference type="SUPFAM" id="SSF50199">
    <property type="entry name" value="Staphylococcal nuclease"/>
    <property type="match status" value="1"/>
</dbReference>
<dbReference type="Gene3D" id="2.40.50.90">
    <property type="match status" value="1"/>
</dbReference>
<name>A0A6J7XL05_9CAUD</name>
<reference evidence="1" key="1">
    <citation type="submission" date="2020-05" db="EMBL/GenBank/DDBJ databases">
        <authorList>
            <person name="Chiriac C."/>
            <person name="Salcher M."/>
            <person name="Ghai R."/>
            <person name="Kavagutti S V."/>
        </authorList>
    </citation>
    <scope>NUCLEOTIDE SEQUENCE</scope>
</reference>
<dbReference type="EMBL" id="LR798460">
    <property type="protein sequence ID" value="CAB5237930.1"/>
    <property type="molecule type" value="Genomic_DNA"/>
</dbReference>
<evidence type="ECO:0000313" key="1">
    <source>
        <dbReference type="EMBL" id="CAB5237930.1"/>
    </source>
</evidence>
<sequence length="175" mass="19011">MGIRENVAARGGNLDKVKQSQHELDVLTGKPFEEDFMPGQEAPTSVIAPFTASITGPAVSPSVNYTYFAKAIRVIDGDTAVLDVDLGFQVHYACHVRFMHYNAPELHGPNPDAGAKAKGELTLLLEGKSLLIVSNRDFSQTFARYLATVYVLDASQAISVAEHMTRKGFNVKQGD</sequence>
<gene>
    <name evidence="1" type="ORF">UFOVP142_21</name>
</gene>